<evidence type="ECO:0000313" key="5">
    <source>
        <dbReference type="Proteomes" id="UP001500968"/>
    </source>
</evidence>
<keyword evidence="2" id="KW-0812">Transmembrane</keyword>
<dbReference type="RefSeq" id="WP_324691100.1">
    <property type="nucleotide sequence ID" value="NZ_BAABCR010000004.1"/>
</dbReference>
<feature type="domain" description="TonB C-terminal" evidence="3">
    <location>
        <begin position="200"/>
        <end position="271"/>
    </location>
</feature>
<reference evidence="5" key="1">
    <citation type="journal article" date="2019" name="Int. J. Syst. Evol. Microbiol.">
        <title>The Global Catalogue of Microorganisms (GCM) 10K type strain sequencing project: providing services to taxonomists for standard genome sequencing and annotation.</title>
        <authorList>
            <consortium name="The Broad Institute Genomics Platform"/>
            <consortium name="The Broad Institute Genome Sequencing Center for Infectious Disease"/>
            <person name="Wu L."/>
            <person name="Ma J."/>
        </authorList>
    </citation>
    <scope>NUCLEOTIDE SEQUENCE [LARGE SCALE GENOMIC DNA]</scope>
    <source>
        <strain evidence="5">JCM 17064</strain>
    </source>
</reference>
<evidence type="ECO:0000256" key="2">
    <source>
        <dbReference type="SAM" id="Phobius"/>
    </source>
</evidence>
<evidence type="ECO:0000256" key="1">
    <source>
        <dbReference type="SAM" id="MobiDB-lite"/>
    </source>
</evidence>
<evidence type="ECO:0000313" key="4">
    <source>
        <dbReference type="EMBL" id="GAA4024242.1"/>
    </source>
</evidence>
<feature type="transmembrane region" description="Helical" evidence="2">
    <location>
        <begin position="37"/>
        <end position="60"/>
    </location>
</feature>
<feature type="region of interest" description="Disordered" evidence="1">
    <location>
        <begin position="87"/>
        <end position="178"/>
    </location>
</feature>
<protein>
    <submittedName>
        <fullName evidence="4">Energy transducer TonB</fullName>
    </submittedName>
</protein>
<dbReference type="Proteomes" id="UP001500968">
    <property type="component" value="Unassembled WGS sequence"/>
</dbReference>
<keyword evidence="2" id="KW-1133">Transmembrane helix</keyword>
<dbReference type="Gene3D" id="3.30.1150.10">
    <property type="match status" value="1"/>
</dbReference>
<keyword evidence="5" id="KW-1185">Reference proteome</keyword>
<comment type="caution">
    <text evidence="4">The sequence shown here is derived from an EMBL/GenBank/DDBJ whole genome shotgun (WGS) entry which is preliminary data.</text>
</comment>
<organism evidence="4 5">
    <name type="scientific">Flavobacterium cheonhonense</name>
    <dbReference type="NCBI Taxonomy" id="706185"/>
    <lineage>
        <taxon>Bacteria</taxon>
        <taxon>Pseudomonadati</taxon>
        <taxon>Bacteroidota</taxon>
        <taxon>Flavobacteriia</taxon>
        <taxon>Flavobacteriales</taxon>
        <taxon>Flavobacteriaceae</taxon>
        <taxon>Flavobacterium</taxon>
    </lineage>
</organism>
<dbReference type="PANTHER" id="PTHR33446:SF2">
    <property type="entry name" value="PROTEIN TONB"/>
    <property type="match status" value="1"/>
</dbReference>
<dbReference type="EMBL" id="BAABCR010000004">
    <property type="protein sequence ID" value="GAA4024242.1"/>
    <property type="molecule type" value="Genomic_DNA"/>
</dbReference>
<dbReference type="InterPro" id="IPR037682">
    <property type="entry name" value="TonB_C"/>
</dbReference>
<dbReference type="Pfam" id="PF03544">
    <property type="entry name" value="TonB_C"/>
    <property type="match status" value="1"/>
</dbReference>
<accession>A0ABP7TDE2</accession>
<keyword evidence="2" id="KW-0472">Membrane</keyword>
<evidence type="ECO:0000259" key="3">
    <source>
        <dbReference type="Pfam" id="PF03544"/>
    </source>
</evidence>
<name>A0ABP7TDE2_9FLAO</name>
<gene>
    <name evidence="4" type="ORF">GCM10022386_04210</name>
</gene>
<dbReference type="PANTHER" id="PTHR33446">
    <property type="entry name" value="PROTEIN TONB-RELATED"/>
    <property type="match status" value="1"/>
</dbReference>
<proteinExistence type="predicted"/>
<feature type="compositionally biased region" description="Polar residues" evidence="1">
    <location>
        <begin position="115"/>
        <end position="128"/>
    </location>
</feature>
<dbReference type="InterPro" id="IPR051045">
    <property type="entry name" value="TonB-dependent_transducer"/>
</dbReference>
<sequence length="274" mass="30437">MSHVSIYEKNWIDLVFEGKNKAYGAYQLRQENTKTSLIAFIGGITFMLSLIGGGLMLTSFDDTEVICQFPIIENERIVPVDMDPIKEQQKEESAAAAPQEISEVKPQDLSRMVVAQTNEATPDVQTNQEIRETPPANDGSGTGTLTDVGNNGGGDDNGNDDASTPGINEPVTTNKLDKLPLFPGGMDRFYKYVSNNINRPEIEEDSQITMSVVMAFVIEKDGSMTDIRALRSTDKNLEREAIRVLKSLKTKWEPGYQNDKPVRTLYMLPIKVKI</sequence>
<dbReference type="SUPFAM" id="SSF74653">
    <property type="entry name" value="TolA/TonB C-terminal domain"/>
    <property type="match status" value="1"/>
</dbReference>